<reference evidence="5 6" key="1">
    <citation type="submission" date="2020-04" db="EMBL/GenBank/DDBJ databases">
        <title>Perkinsus olseni comparative genomics.</title>
        <authorList>
            <person name="Bogema D.R."/>
        </authorList>
    </citation>
    <scope>NUCLEOTIDE SEQUENCE [LARGE SCALE GENOMIC DNA]</scope>
    <source>
        <strain evidence="3">ATCC PRA-179</strain>
        <strain evidence="4">ATCC PRA-31</strain>
    </source>
</reference>
<name>A0A7J6L502_PEROL</name>
<comment type="caution">
    <text evidence="3">The sequence shown here is derived from an EMBL/GenBank/DDBJ whole genome shotgun (WGS) entry which is preliminary data.</text>
</comment>
<evidence type="ECO:0000313" key="3">
    <source>
        <dbReference type="EMBL" id="KAF4654259.1"/>
    </source>
</evidence>
<sequence length="294" mass="32982">MADPPQPDPSDDESDDSDYVDSGGSSESSDVGDFSKIEGDEEDKENRERRLDQEYASMKEARDNLYVPPVGAHRDSLWESFNRRRGPYEQRKDKSLRGLMGMLSKVCYAPSKKGSPEEIDITRYKKEARTAEHASEHAPRVVPVGAVLEEVRKADKVEIDSHMKYAGRTVNVKRVVSKSSAEGAKQLRKAERERKTALGGSLGSLDAYLRSLKAVGQVTSVEKSSAEWSRFKASEELDGVFEKDRRDGYLHKRAFLEAADERGHEAKREAEKRARKATPNGQTFSYFDGLVFKG</sequence>
<dbReference type="InterPro" id="IPR011421">
    <property type="entry name" value="BCNT-C"/>
</dbReference>
<evidence type="ECO:0000313" key="6">
    <source>
        <dbReference type="Proteomes" id="UP000572268"/>
    </source>
</evidence>
<dbReference type="PANTHER" id="PTHR48295:SF1">
    <property type="entry name" value="SWR1-COMPLEX PROTEIN 5"/>
    <property type="match status" value="1"/>
</dbReference>
<organism evidence="3 5">
    <name type="scientific">Perkinsus olseni</name>
    <name type="common">Perkinsus atlanticus</name>
    <dbReference type="NCBI Taxonomy" id="32597"/>
    <lineage>
        <taxon>Eukaryota</taxon>
        <taxon>Sar</taxon>
        <taxon>Alveolata</taxon>
        <taxon>Perkinsozoa</taxon>
        <taxon>Perkinsea</taxon>
        <taxon>Perkinsida</taxon>
        <taxon>Perkinsidae</taxon>
        <taxon>Perkinsus</taxon>
    </lineage>
</organism>
<dbReference type="Pfam" id="PF07572">
    <property type="entry name" value="BCNT"/>
    <property type="match status" value="1"/>
</dbReference>
<proteinExistence type="predicted"/>
<evidence type="ECO:0000259" key="2">
    <source>
        <dbReference type="PROSITE" id="PS51279"/>
    </source>
</evidence>
<feature type="compositionally biased region" description="Low complexity" evidence="1">
    <location>
        <begin position="20"/>
        <end position="32"/>
    </location>
</feature>
<accession>A0A7J6L502</accession>
<dbReference type="Proteomes" id="UP000570595">
    <property type="component" value="Unassembled WGS sequence"/>
</dbReference>
<evidence type="ECO:0000313" key="4">
    <source>
        <dbReference type="EMBL" id="KAF4656306.1"/>
    </source>
</evidence>
<feature type="compositionally biased region" description="Acidic residues" evidence="1">
    <location>
        <begin position="9"/>
        <end position="19"/>
    </location>
</feature>
<feature type="compositionally biased region" description="Basic and acidic residues" evidence="1">
    <location>
        <begin position="33"/>
        <end position="63"/>
    </location>
</feature>
<dbReference type="Proteomes" id="UP000572268">
    <property type="component" value="Unassembled WGS sequence"/>
</dbReference>
<evidence type="ECO:0000256" key="1">
    <source>
        <dbReference type="SAM" id="MobiDB-lite"/>
    </source>
</evidence>
<dbReference type="OrthoDB" id="445677at2759"/>
<dbReference type="InterPro" id="IPR027124">
    <property type="entry name" value="Swc5/CFDP1/2"/>
</dbReference>
<dbReference type="EMBL" id="JABANN010000590">
    <property type="protein sequence ID" value="KAF4656306.1"/>
    <property type="molecule type" value="Genomic_DNA"/>
</dbReference>
<dbReference type="PROSITE" id="PS51279">
    <property type="entry name" value="BCNT_C"/>
    <property type="match status" value="1"/>
</dbReference>
<dbReference type="PANTHER" id="PTHR48295">
    <property type="entry name" value="CRANIOFACIAL DEVELOPMENT PROTEIN 1"/>
    <property type="match status" value="1"/>
</dbReference>
<dbReference type="AlphaFoldDB" id="A0A7J6L502"/>
<feature type="region of interest" description="Disordered" evidence="1">
    <location>
        <begin position="178"/>
        <end position="197"/>
    </location>
</feature>
<dbReference type="EMBL" id="JABAHT010000550">
    <property type="protein sequence ID" value="KAF4654259.1"/>
    <property type="molecule type" value="Genomic_DNA"/>
</dbReference>
<feature type="region of interest" description="Disordered" evidence="1">
    <location>
        <begin position="1"/>
        <end position="69"/>
    </location>
</feature>
<evidence type="ECO:0000313" key="5">
    <source>
        <dbReference type="Proteomes" id="UP000570595"/>
    </source>
</evidence>
<feature type="domain" description="BCNT-C" evidence="2">
    <location>
        <begin position="199"/>
        <end position="277"/>
    </location>
</feature>
<gene>
    <name evidence="4" type="ORF">FOL46_007883</name>
    <name evidence="3" type="ORF">FOZ61_008384</name>
</gene>
<protein>
    <recommendedName>
        <fullName evidence="2">BCNT-C domain-containing protein</fullName>
    </recommendedName>
</protein>